<evidence type="ECO:0000259" key="2">
    <source>
        <dbReference type="PROSITE" id="PS50943"/>
    </source>
</evidence>
<evidence type="ECO:0000256" key="1">
    <source>
        <dbReference type="ARBA" id="ARBA00023125"/>
    </source>
</evidence>
<dbReference type="PANTHER" id="PTHR46797:SF2">
    <property type="entry name" value="TRANSCRIPTIONAL REGULATOR"/>
    <property type="match status" value="1"/>
</dbReference>
<evidence type="ECO:0000313" key="3">
    <source>
        <dbReference type="EMBL" id="RHD04592.1"/>
    </source>
</evidence>
<dbReference type="EMBL" id="QSIS01000028">
    <property type="protein sequence ID" value="RHD04592.1"/>
    <property type="molecule type" value="Genomic_DNA"/>
</dbReference>
<feature type="domain" description="HTH cro/C1-type" evidence="2">
    <location>
        <begin position="10"/>
        <end position="64"/>
    </location>
</feature>
<proteinExistence type="predicted"/>
<organism evidence="3 4">
    <name type="scientific">Lachnospira eligens</name>
    <dbReference type="NCBI Taxonomy" id="39485"/>
    <lineage>
        <taxon>Bacteria</taxon>
        <taxon>Bacillati</taxon>
        <taxon>Bacillota</taxon>
        <taxon>Clostridia</taxon>
        <taxon>Lachnospirales</taxon>
        <taxon>Lachnospiraceae</taxon>
        <taxon>Lachnospira</taxon>
    </lineage>
</organism>
<dbReference type="SUPFAM" id="SSF47413">
    <property type="entry name" value="lambda repressor-like DNA-binding domains"/>
    <property type="match status" value="1"/>
</dbReference>
<evidence type="ECO:0000313" key="4">
    <source>
        <dbReference type="Proteomes" id="UP000284794"/>
    </source>
</evidence>
<dbReference type="GO" id="GO:0005829">
    <property type="term" value="C:cytosol"/>
    <property type="evidence" value="ECO:0007669"/>
    <property type="project" value="TreeGrafter"/>
</dbReference>
<dbReference type="AlphaFoldDB" id="A0A414D3X2"/>
<dbReference type="SMART" id="SM00530">
    <property type="entry name" value="HTH_XRE"/>
    <property type="match status" value="1"/>
</dbReference>
<gene>
    <name evidence="3" type="ORF">DW811_14100</name>
</gene>
<comment type="caution">
    <text evidence="3">The sequence shown here is derived from an EMBL/GenBank/DDBJ whole genome shotgun (WGS) entry which is preliminary data.</text>
</comment>
<reference evidence="3 4" key="1">
    <citation type="submission" date="2018-08" db="EMBL/GenBank/DDBJ databases">
        <title>A genome reference for cultivated species of the human gut microbiota.</title>
        <authorList>
            <person name="Zou Y."/>
            <person name="Xue W."/>
            <person name="Luo G."/>
        </authorList>
    </citation>
    <scope>NUCLEOTIDE SEQUENCE [LARGE SCALE GENOMIC DNA]</scope>
    <source>
        <strain evidence="3 4">AM32-2AC</strain>
    </source>
</reference>
<dbReference type="CDD" id="cd00093">
    <property type="entry name" value="HTH_XRE"/>
    <property type="match status" value="1"/>
</dbReference>
<dbReference type="Pfam" id="PF12844">
    <property type="entry name" value="HTH_19"/>
    <property type="match status" value="1"/>
</dbReference>
<dbReference type="Gene3D" id="1.10.260.40">
    <property type="entry name" value="lambda repressor-like DNA-binding domains"/>
    <property type="match status" value="1"/>
</dbReference>
<dbReference type="InterPro" id="IPR010982">
    <property type="entry name" value="Lambda_DNA-bd_dom_sf"/>
</dbReference>
<sequence>MYEEIFPSRLAELRNQKAVSARDMSLSIGQNPGYINNIETGKALPSMASFFFICDFLGITPQEFFDIDKKDPEEIRAITDNLKKLDKKQLQNIASIVEGLVK</sequence>
<keyword evidence="1" id="KW-0238">DNA-binding</keyword>
<dbReference type="InterPro" id="IPR050807">
    <property type="entry name" value="TransReg_Diox_bact_type"/>
</dbReference>
<dbReference type="Proteomes" id="UP000284794">
    <property type="component" value="Unassembled WGS sequence"/>
</dbReference>
<dbReference type="GO" id="GO:0003677">
    <property type="term" value="F:DNA binding"/>
    <property type="evidence" value="ECO:0007669"/>
    <property type="project" value="UniProtKB-KW"/>
</dbReference>
<dbReference type="PROSITE" id="PS50943">
    <property type="entry name" value="HTH_CROC1"/>
    <property type="match status" value="1"/>
</dbReference>
<dbReference type="RefSeq" id="WP_118149257.1">
    <property type="nucleotide sequence ID" value="NZ_QSEM01000008.1"/>
</dbReference>
<name>A0A414D3X2_9FIRM</name>
<accession>A0A414D3X2</accession>
<protein>
    <submittedName>
        <fullName evidence="3">XRE family transcriptional regulator</fullName>
    </submittedName>
</protein>
<dbReference type="PANTHER" id="PTHR46797">
    <property type="entry name" value="HTH-TYPE TRANSCRIPTIONAL REGULATOR"/>
    <property type="match status" value="1"/>
</dbReference>
<dbReference type="GO" id="GO:0003700">
    <property type="term" value="F:DNA-binding transcription factor activity"/>
    <property type="evidence" value="ECO:0007669"/>
    <property type="project" value="TreeGrafter"/>
</dbReference>
<dbReference type="InterPro" id="IPR001387">
    <property type="entry name" value="Cro/C1-type_HTH"/>
</dbReference>